<dbReference type="EC" id="4.3.3.6" evidence="2"/>
<dbReference type="InterPro" id="IPR013785">
    <property type="entry name" value="Aldolase_TIM"/>
</dbReference>
<evidence type="ECO:0000313" key="10">
    <source>
        <dbReference type="Proteomes" id="UP001172457"/>
    </source>
</evidence>
<dbReference type="PANTHER" id="PTHR31829">
    <property type="entry name" value="PYRIDOXAL 5'-PHOSPHATE SYNTHASE SUBUNIT SNZ1-RELATED"/>
    <property type="match status" value="1"/>
</dbReference>
<evidence type="ECO:0000256" key="6">
    <source>
        <dbReference type="ARBA" id="ARBA00047992"/>
    </source>
</evidence>
<dbReference type="PROSITE" id="PS51129">
    <property type="entry name" value="PDXS_SNZ_2"/>
    <property type="match status" value="1"/>
</dbReference>
<dbReference type="InterPro" id="IPR011060">
    <property type="entry name" value="RibuloseP-bd_barrel"/>
</dbReference>
<dbReference type="AlphaFoldDB" id="A0AA38W9D6"/>
<dbReference type="Proteomes" id="UP001172457">
    <property type="component" value="Chromosome 6"/>
</dbReference>
<keyword evidence="3" id="KW-0663">Pyridoxal phosphate</keyword>
<gene>
    <name evidence="9" type="ORF">OSB04_023387</name>
</gene>
<feature type="domain" description="Thiazole synthase ThiG" evidence="8">
    <location>
        <begin position="38"/>
        <end position="80"/>
    </location>
</feature>
<dbReference type="Gene3D" id="3.20.20.70">
    <property type="entry name" value="Aldolase class I"/>
    <property type="match status" value="1"/>
</dbReference>
<dbReference type="GO" id="GO:0036381">
    <property type="term" value="F:pyridoxal 5'-phosphate synthase (glutamine hydrolysing) activity"/>
    <property type="evidence" value="ECO:0007669"/>
    <property type="project" value="UniProtKB-EC"/>
</dbReference>
<organism evidence="9 10">
    <name type="scientific">Centaurea solstitialis</name>
    <name type="common">yellow star-thistle</name>
    <dbReference type="NCBI Taxonomy" id="347529"/>
    <lineage>
        <taxon>Eukaryota</taxon>
        <taxon>Viridiplantae</taxon>
        <taxon>Streptophyta</taxon>
        <taxon>Embryophyta</taxon>
        <taxon>Tracheophyta</taxon>
        <taxon>Spermatophyta</taxon>
        <taxon>Magnoliopsida</taxon>
        <taxon>eudicotyledons</taxon>
        <taxon>Gunneridae</taxon>
        <taxon>Pentapetalae</taxon>
        <taxon>asterids</taxon>
        <taxon>campanulids</taxon>
        <taxon>Asterales</taxon>
        <taxon>Asteraceae</taxon>
        <taxon>Carduoideae</taxon>
        <taxon>Cardueae</taxon>
        <taxon>Centaureinae</taxon>
        <taxon>Centaurea</taxon>
    </lineage>
</organism>
<proteinExistence type="inferred from homology"/>
<evidence type="ECO:0000256" key="7">
    <source>
        <dbReference type="PROSITE-ProRule" id="PRU00481"/>
    </source>
</evidence>
<dbReference type="GO" id="GO:0008615">
    <property type="term" value="P:pyridoxine biosynthetic process"/>
    <property type="evidence" value="ECO:0007669"/>
    <property type="project" value="TreeGrafter"/>
</dbReference>
<comment type="pathway">
    <text evidence="1">Cofactor biosynthesis; pyridoxal 5'-phosphate biosynthesis.</text>
</comment>
<dbReference type="EMBL" id="JARYMX010000006">
    <property type="protein sequence ID" value="KAJ9543680.1"/>
    <property type="molecule type" value="Genomic_DNA"/>
</dbReference>
<accession>A0AA38W9D6</accession>
<evidence type="ECO:0000256" key="5">
    <source>
        <dbReference type="ARBA" id="ARBA00037142"/>
    </source>
</evidence>
<dbReference type="PANTHER" id="PTHR31829:SF0">
    <property type="entry name" value="PYRIDOXAL 5'-PHOSPHATE SYNTHASE SUBUNIT SNZ1-RELATED"/>
    <property type="match status" value="1"/>
</dbReference>
<name>A0AA38W9D6_9ASTR</name>
<evidence type="ECO:0000313" key="9">
    <source>
        <dbReference type="EMBL" id="KAJ9543680.1"/>
    </source>
</evidence>
<evidence type="ECO:0000256" key="4">
    <source>
        <dbReference type="ARBA" id="ARBA00023270"/>
    </source>
</evidence>
<reference evidence="9" key="1">
    <citation type="submission" date="2023-03" db="EMBL/GenBank/DDBJ databases">
        <title>Chromosome-scale reference genome and RAD-based genetic map of yellow starthistle (Centaurea solstitialis) reveal putative structural variation and QTLs associated with invader traits.</title>
        <authorList>
            <person name="Reatini B."/>
            <person name="Cang F.A."/>
            <person name="Jiang Q."/>
            <person name="Mckibben M.T.W."/>
            <person name="Barker M.S."/>
            <person name="Rieseberg L.H."/>
            <person name="Dlugosch K.M."/>
        </authorList>
    </citation>
    <scope>NUCLEOTIDE SEQUENCE</scope>
    <source>
        <strain evidence="9">CAN-66</strain>
        <tissue evidence="9">Leaf</tissue>
    </source>
</reference>
<sequence length="104" mass="11031">MDDHELYAFSRTRSAPYELVKKTKELGRLQALQFGAGGIATSADAALMMQLGCDGIIVGSGIFETQDPLATARAIVRATQHYNDPDVVAEVSCGLVKAMNGVAD</sequence>
<comment type="caution">
    <text evidence="9">The sequence shown here is derived from an EMBL/GenBank/DDBJ whole genome shotgun (WGS) entry which is preliminary data.</text>
</comment>
<comment type="similarity">
    <text evidence="7">Belongs to the PdxS/SNZ family.</text>
</comment>
<dbReference type="InterPro" id="IPR033983">
    <property type="entry name" value="Thiazole_synthase_ThiG"/>
</dbReference>
<dbReference type="Pfam" id="PF05690">
    <property type="entry name" value="ThiG"/>
    <property type="match status" value="1"/>
</dbReference>
<keyword evidence="4" id="KW-0704">Schiff base</keyword>
<evidence type="ECO:0000256" key="2">
    <source>
        <dbReference type="ARBA" id="ARBA00012084"/>
    </source>
</evidence>
<protein>
    <recommendedName>
        <fullName evidence="2">pyridoxal 5'-phosphate synthase (glutamine hydrolyzing)</fullName>
        <ecNumber evidence="2">4.3.3.6</ecNumber>
    </recommendedName>
</protein>
<evidence type="ECO:0000256" key="1">
    <source>
        <dbReference type="ARBA" id="ARBA00004737"/>
    </source>
</evidence>
<keyword evidence="10" id="KW-1185">Reference proteome</keyword>
<evidence type="ECO:0000256" key="3">
    <source>
        <dbReference type="ARBA" id="ARBA00022898"/>
    </source>
</evidence>
<dbReference type="GO" id="GO:0042823">
    <property type="term" value="P:pyridoxal phosphate biosynthetic process"/>
    <property type="evidence" value="ECO:0007669"/>
    <property type="project" value="InterPro"/>
</dbReference>
<dbReference type="GO" id="GO:0006520">
    <property type="term" value="P:amino acid metabolic process"/>
    <property type="evidence" value="ECO:0007669"/>
    <property type="project" value="TreeGrafter"/>
</dbReference>
<comment type="function">
    <text evidence="5">Catalyzes the formation of pyridoxal 5'-phosphate from ribose 5-phosphate (RBP), glyceraldehyde 3-phosphate (G3P) and ammonia. The ammonia is provided by PDX2. Can also use ribulose 5-phosphate and dihydroxyacetone phosphate as substrates, resulting from enzyme-catalyzed isomerization of RBP and G3P, respectively. Also plays an indirect role in resistance to singlet oxygen-generating photosensitizers.</text>
</comment>
<dbReference type="SUPFAM" id="SSF51366">
    <property type="entry name" value="Ribulose-phoshate binding barrel"/>
    <property type="match status" value="1"/>
</dbReference>
<comment type="catalytic activity">
    <reaction evidence="6">
        <text>aldehydo-D-ribose 5-phosphate + D-glyceraldehyde 3-phosphate + L-glutamine = pyridoxal 5'-phosphate + L-glutamate + phosphate + 3 H2O + H(+)</text>
        <dbReference type="Rhea" id="RHEA:31507"/>
        <dbReference type="ChEBI" id="CHEBI:15377"/>
        <dbReference type="ChEBI" id="CHEBI:15378"/>
        <dbReference type="ChEBI" id="CHEBI:29985"/>
        <dbReference type="ChEBI" id="CHEBI:43474"/>
        <dbReference type="ChEBI" id="CHEBI:58273"/>
        <dbReference type="ChEBI" id="CHEBI:58359"/>
        <dbReference type="ChEBI" id="CHEBI:59776"/>
        <dbReference type="ChEBI" id="CHEBI:597326"/>
        <dbReference type="EC" id="4.3.3.6"/>
    </reaction>
</comment>
<dbReference type="InterPro" id="IPR001852">
    <property type="entry name" value="PdxS/SNZ"/>
</dbReference>
<evidence type="ECO:0000259" key="8">
    <source>
        <dbReference type="Pfam" id="PF05690"/>
    </source>
</evidence>